<dbReference type="GO" id="GO:0006281">
    <property type="term" value="P:DNA repair"/>
    <property type="evidence" value="ECO:0007669"/>
    <property type="project" value="InterPro"/>
</dbReference>
<gene>
    <name evidence="4" type="ORF">BA1DRAFT_00038</name>
</gene>
<feature type="domain" description="Helix-hairpin-helix DNA-binding motif class 1" evidence="3">
    <location>
        <begin position="72"/>
        <end position="91"/>
    </location>
</feature>
<dbReference type="InterPro" id="IPR004509">
    <property type="entry name" value="Competence_ComEA_HhH"/>
</dbReference>
<dbReference type="SMART" id="SM00278">
    <property type="entry name" value="HhH1"/>
    <property type="match status" value="2"/>
</dbReference>
<dbReference type="InterPro" id="IPR003583">
    <property type="entry name" value="Hlx-hairpin-Hlx_DNA-bd_motif"/>
</dbReference>
<keyword evidence="5" id="KW-1185">Reference proteome</keyword>
<evidence type="ECO:0000259" key="3">
    <source>
        <dbReference type="SMART" id="SM00278"/>
    </source>
</evidence>
<evidence type="ECO:0000313" key="5">
    <source>
        <dbReference type="Proteomes" id="UP000023464"/>
    </source>
</evidence>
<feature type="signal peptide" evidence="2">
    <location>
        <begin position="1"/>
        <end position="25"/>
    </location>
</feature>
<feature type="domain" description="Helix-hairpin-helix DNA-binding motif class 1" evidence="3">
    <location>
        <begin position="102"/>
        <end position="121"/>
    </location>
</feature>
<dbReference type="PANTHER" id="PTHR21180:SF32">
    <property type="entry name" value="ENDONUCLEASE_EXONUCLEASE_PHOSPHATASE FAMILY DOMAIN-CONTAINING PROTEIN 1"/>
    <property type="match status" value="1"/>
</dbReference>
<dbReference type="GO" id="GO:0003677">
    <property type="term" value="F:DNA binding"/>
    <property type="evidence" value="ECO:0007669"/>
    <property type="project" value="InterPro"/>
</dbReference>
<evidence type="ECO:0000313" key="4">
    <source>
        <dbReference type="EMBL" id="EYU17259.1"/>
    </source>
</evidence>
<dbReference type="Gene3D" id="1.10.150.280">
    <property type="entry name" value="AF1531-like domain"/>
    <property type="match status" value="1"/>
</dbReference>
<dbReference type="NCBIfam" id="TIGR00426">
    <property type="entry name" value="competence protein ComEA helix-hairpin-helix repeat region"/>
    <property type="match status" value="1"/>
</dbReference>
<dbReference type="PATRIC" id="fig|1393736.3.peg.38"/>
<dbReference type="GO" id="GO:0015627">
    <property type="term" value="C:type II protein secretion system complex"/>
    <property type="evidence" value="ECO:0007669"/>
    <property type="project" value="TreeGrafter"/>
</dbReference>
<sequence length="124" mass="13288">MKKSGILSILLAGLLYACGGQFAIAAEQVKDKVAKAASTTGHSSSEKQLQQQDALKVEEKGKVNINTASAEELAKALNGIGVKKAQGIVEYREKHGAFTTVEQLQEVQGIGPVFIERNRSKLSY</sequence>
<proteinExistence type="predicted"/>
<feature type="region of interest" description="Disordered" evidence="1">
    <location>
        <begin position="35"/>
        <end position="54"/>
    </location>
</feature>
<dbReference type="InterPro" id="IPR010994">
    <property type="entry name" value="RuvA_2-like"/>
</dbReference>
<dbReference type="EMBL" id="JFGV01000001">
    <property type="protein sequence ID" value="EYU17259.1"/>
    <property type="molecule type" value="Genomic_DNA"/>
</dbReference>
<organism evidence="4 5">
    <name type="scientific">Photorhabdus aegyptia</name>
    <dbReference type="NCBI Taxonomy" id="2805098"/>
    <lineage>
        <taxon>Bacteria</taxon>
        <taxon>Pseudomonadati</taxon>
        <taxon>Pseudomonadota</taxon>
        <taxon>Gammaproteobacteria</taxon>
        <taxon>Enterobacterales</taxon>
        <taxon>Morganellaceae</taxon>
        <taxon>Photorhabdus</taxon>
    </lineage>
</organism>
<dbReference type="InterPro" id="IPR051675">
    <property type="entry name" value="Endo/Exo/Phosphatase_dom_1"/>
</dbReference>
<feature type="compositionally biased region" description="Polar residues" evidence="1">
    <location>
        <begin position="37"/>
        <end position="53"/>
    </location>
</feature>
<comment type="caution">
    <text evidence="4">The sequence shown here is derived from an EMBL/GenBank/DDBJ whole genome shotgun (WGS) entry which is preliminary data.</text>
</comment>
<protein>
    <submittedName>
        <fullName evidence="4">Competence protein ComEA-like protein with helix-hairpin-helix repeat region</fullName>
    </submittedName>
</protein>
<dbReference type="PROSITE" id="PS51257">
    <property type="entry name" value="PROKAR_LIPOPROTEIN"/>
    <property type="match status" value="1"/>
</dbReference>
<name>A0A022PPA6_9GAMM</name>
<reference evidence="4 5" key="1">
    <citation type="submission" date="2014-03" db="EMBL/GenBank/DDBJ databases">
        <title>Draft Genome of Photorhabdus luminescens BA1, an Egyptian Isolate.</title>
        <authorList>
            <person name="Ghazal S."/>
            <person name="Hurst S.G.IV."/>
            <person name="Morris K."/>
            <person name="Thomas K."/>
            <person name="Tisa L.S."/>
        </authorList>
    </citation>
    <scope>NUCLEOTIDE SEQUENCE [LARGE SCALE GENOMIC DNA]</scope>
    <source>
        <strain evidence="4 5">BA1</strain>
    </source>
</reference>
<dbReference type="GO" id="GO:0015628">
    <property type="term" value="P:protein secretion by the type II secretion system"/>
    <property type="evidence" value="ECO:0007669"/>
    <property type="project" value="TreeGrafter"/>
</dbReference>
<dbReference type="Proteomes" id="UP000023464">
    <property type="component" value="Unassembled WGS sequence"/>
</dbReference>
<dbReference type="AlphaFoldDB" id="A0A022PPA6"/>
<evidence type="ECO:0000256" key="2">
    <source>
        <dbReference type="SAM" id="SignalP"/>
    </source>
</evidence>
<keyword evidence="2" id="KW-0732">Signal</keyword>
<evidence type="ECO:0000256" key="1">
    <source>
        <dbReference type="SAM" id="MobiDB-lite"/>
    </source>
</evidence>
<feature type="chain" id="PRO_5001503612" evidence="2">
    <location>
        <begin position="26"/>
        <end position="124"/>
    </location>
</feature>
<accession>A0A022PPA6</accession>
<dbReference type="Pfam" id="PF12836">
    <property type="entry name" value="HHH_3"/>
    <property type="match status" value="1"/>
</dbReference>
<dbReference type="RefSeq" id="WP_036775128.1">
    <property type="nucleotide sequence ID" value="NZ_CAWLTM010000114.1"/>
</dbReference>
<dbReference type="PANTHER" id="PTHR21180">
    <property type="entry name" value="ENDONUCLEASE/EXONUCLEASE/PHOSPHATASE FAMILY DOMAIN-CONTAINING PROTEIN 1"/>
    <property type="match status" value="1"/>
</dbReference>
<dbReference type="SUPFAM" id="SSF47781">
    <property type="entry name" value="RuvA domain 2-like"/>
    <property type="match status" value="1"/>
</dbReference>